<dbReference type="InterPro" id="IPR001342">
    <property type="entry name" value="HDH_cat"/>
</dbReference>
<dbReference type="GO" id="GO:0009088">
    <property type="term" value="P:threonine biosynthetic process"/>
    <property type="evidence" value="ECO:0007669"/>
    <property type="project" value="UniProtKB-UniPathway"/>
</dbReference>
<keyword evidence="22" id="KW-1185">Reference proteome</keyword>
<evidence type="ECO:0000256" key="9">
    <source>
        <dbReference type="ARBA" id="ARBA00023002"/>
    </source>
</evidence>
<proteinExistence type="inferred from homology"/>
<reference evidence="21 22" key="1">
    <citation type="submission" date="2014-09" db="EMBL/GenBank/DDBJ databases">
        <title>Genome sequence of Sinomonas sp. MUSC 117.</title>
        <authorList>
            <person name="Lee L.-H."/>
        </authorList>
    </citation>
    <scope>NUCLEOTIDE SEQUENCE [LARGE SCALE GENOMIC DNA]</scope>
    <source>
        <strain evidence="21 22">MUSC 117</strain>
    </source>
</reference>
<feature type="domain" description="Aspartate/homoserine dehydrogenase NAD-binding" evidence="20">
    <location>
        <begin position="13"/>
        <end position="139"/>
    </location>
</feature>
<dbReference type="InterPro" id="IPR019811">
    <property type="entry name" value="HDH_CS"/>
</dbReference>
<dbReference type="PANTHER" id="PTHR43331:SF1">
    <property type="entry name" value="HOMOSERINE DEHYDROGENASE"/>
    <property type="match status" value="1"/>
</dbReference>
<comment type="function">
    <text evidence="12">Catalyzes the conversion of L-aspartate-beta-semialdehyde (L-Asa) to L-homoserine (L-Hse), the third step in the biosynthesis of threonine and methionine from aspartate.</text>
</comment>
<evidence type="ECO:0000256" key="12">
    <source>
        <dbReference type="ARBA" id="ARBA00044930"/>
    </source>
</evidence>
<feature type="binding site" evidence="16">
    <location>
        <begin position="13"/>
        <end position="18"/>
    </location>
    <ligand>
        <name>NADP(+)</name>
        <dbReference type="ChEBI" id="CHEBI:58349"/>
    </ligand>
</feature>
<evidence type="ECO:0000256" key="13">
    <source>
        <dbReference type="ARBA" id="ARBA00048841"/>
    </source>
</evidence>
<dbReference type="UniPathway" id="UPA00051">
    <property type="reaction ID" value="UER00465"/>
</dbReference>
<evidence type="ECO:0000256" key="8">
    <source>
        <dbReference type="ARBA" id="ARBA00022697"/>
    </source>
</evidence>
<dbReference type="FunFam" id="3.30.360.10:FF:000005">
    <property type="entry name" value="Homoserine dehydrogenase"/>
    <property type="match status" value="1"/>
</dbReference>
<dbReference type="STRING" id="1338436.LK10_16195"/>
<protein>
    <recommendedName>
        <fullName evidence="6 17">Homoserine dehydrogenase</fullName>
        <ecNumber evidence="5 17">1.1.1.3</ecNumber>
    </recommendedName>
</protein>
<dbReference type="InterPro" id="IPR036291">
    <property type="entry name" value="NAD(P)-bd_dom_sf"/>
</dbReference>
<evidence type="ECO:0000256" key="6">
    <source>
        <dbReference type="ARBA" id="ARBA00013376"/>
    </source>
</evidence>
<dbReference type="GO" id="GO:0009086">
    <property type="term" value="P:methionine biosynthetic process"/>
    <property type="evidence" value="ECO:0007669"/>
    <property type="project" value="UniProtKB-KW"/>
</dbReference>
<keyword evidence="16 17" id="KW-0521">NADP</keyword>
<dbReference type="GO" id="GO:0050661">
    <property type="term" value="F:NADP binding"/>
    <property type="evidence" value="ECO:0007669"/>
    <property type="project" value="InterPro"/>
</dbReference>
<gene>
    <name evidence="21" type="ORF">LK10_16195</name>
</gene>
<evidence type="ECO:0000256" key="14">
    <source>
        <dbReference type="ARBA" id="ARBA00049031"/>
    </source>
</evidence>
<dbReference type="Gene3D" id="3.30.360.10">
    <property type="entry name" value="Dihydrodipicolinate Reductase, domain 2"/>
    <property type="match status" value="1"/>
</dbReference>
<comment type="pathway">
    <text evidence="2 17">Amino-acid biosynthesis; L-threonine biosynthesis; L-threonine from L-aspartate: step 3/5.</text>
</comment>
<feature type="active site" description="Proton donor" evidence="15">
    <location>
        <position position="219"/>
    </location>
</feature>
<dbReference type="PIRSF" id="PIRSF036497">
    <property type="entry name" value="HDH_short"/>
    <property type="match status" value="1"/>
</dbReference>
<evidence type="ECO:0000256" key="2">
    <source>
        <dbReference type="ARBA" id="ARBA00005056"/>
    </source>
</evidence>
<feature type="domain" description="Homoserine dehydrogenase catalytic" evidence="19">
    <location>
        <begin position="152"/>
        <end position="333"/>
    </location>
</feature>
<evidence type="ECO:0000256" key="18">
    <source>
        <dbReference type="RuleBase" id="RU004171"/>
    </source>
</evidence>
<dbReference type="PROSITE" id="PS01042">
    <property type="entry name" value="HOMOSER_DHGENASE"/>
    <property type="match status" value="1"/>
</dbReference>
<evidence type="ECO:0000256" key="3">
    <source>
        <dbReference type="ARBA" id="ARBA00005062"/>
    </source>
</evidence>
<keyword evidence="9 17" id="KW-0560">Oxidoreductase</keyword>
<evidence type="ECO:0000259" key="19">
    <source>
        <dbReference type="Pfam" id="PF00742"/>
    </source>
</evidence>
<dbReference type="SUPFAM" id="SSF55347">
    <property type="entry name" value="Glyceraldehyde-3-phosphate dehydrogenase-like, C-terminal domain"/>
    <property type="match status" value="1"/>
</dbReference>
<evidence type="ECO:0000256" key="4">
    <source>
        <dbReference type="ARBA" id="ARBA00006753"/>
    </source>
</evidence>
<dbReference type="Gene3D" id="3.40.50.720">
    <property type="entry name" value="NAD(P)-binding Rossmann-like Domain"/>
    <property type="match status" value="1"/>
</dbReference>
<dbReference type="Pfam" id="PF00742">
    <property type="entry name" value="Homoserine_dh"/>
    <property type="match status" value="1"/>
</dbReference>
<evidence type="ECO:0000259" key="20">
    <source>
        <dbReference type="Pfam" id="PF03447"/>
    </source>
</evidence>
<evidence type="ECO:0000256" key="1">
    <source>
        <dbReference type="ARBA" id="ARBA00001920"/>
    </source>
</evidence>
<dbReference type="UniPathway" id="UPA00050">
    <property type="reaction ID" value="UER00063"/>
</dbReference>
<dbReference type="EMBL" id="JTDL01000141">
    <property type="protein sequence ID" value="KHL01409.1"/>
    <property type="molecule type" value="Genomic_DNA"/>
</dbReference>
<name>A0A0B2ACY4_9MICC</name>
<keyword evidence="10" id="KW-0915">Sodium</keyword>
<comment type="catalytic activity">
    <reaction evidence="14">
        <text>L-homoserine + NAD(+) = L-aspartate 4-semialdehyde + NADH + H(+)</text>
        <dbReference type="Rhea" id="RHEA:15757"/>
        <dbReference type="ChEBI" id="CHEBI:15378"/>
        <dbReference type="ChEBI" id="CHEBI:57476"/>
        <dbReference type="ChEBI" id="CHEBI:57540"/>
        <dbReference type="ChEBI" id="CHEBI:57945"/>
        <dbReference type="ChEBI" id="CHEBI:537519"/>
        <dbReference type="EC" id="1.1.1.3"/>
    </reaction>
    <physiologicalReaction direction="right-to-left" evidence="14">
        <dbReference type="Rhea" id="RHEA:15759"/>
    </physiologicalReaction>
</comment>
<dbReference type="Proteomes" id="UP000030982">
    <property type="component" value="Unassembled WGS sequence"/>
</dbReference>
<feature type="binding site" evidence="16">
    <location>
        <position position="204"/>
    </location>
    <ligand>
        <name>L-homoserine</name>
        <dbReference type="ChEBI" id="CHEBI:57476"/>
    </ligand>
</feature>
<keyword evidence="8 17" id="KW-0791">Threonine biosynthesis</keyword>
<dbReference type="SUPFAM" id="SSF51735">
    <property type="entry name" value="NAD(P)-binding Rossmann-fold domains"/>
    <property type="match status" value="1"/>
</dbReference>
<dbReference type="EC" id="1.1.1.3" evidence="5 17"/>
<evidence type="ECO:0000256" key="15">
    <source>
        <dbReference type="PIRSR" id="PIRSR036497-1"/>
    </source>
</evidence>
<dbReference type="OrthoDB" id="9808167at2"/>
<dbReference type="GO" id="GO:0004412">
    <property type="term" value="F:homoserine dehydrogenase activity"/>
    <property type="evidence" value="ECO:0007669"/>
    <property type="project" value="UniProtKB-EC"/>
</dbReference>
<comment type="caution">
    <text evidence="21">The sequence shown here is derived from an EMBL/GenBank/DDBJ whole genome shotgun (WGS) entry which is preliminary data.</text>
</comment>
<dbReference type="AlphaFoldDB" id="A0A0B2ACY4"/>
<evidence type="ECO:0000313" key="22">
    <source>
        <dbReference type="Proteomes" id="UP000030982"/>
    </source>
</evidence>
<dbReference type="Pfam" id="PF03447">
    <property type="entry name" value="NAD_binding_3"/>
    <property type="match status" value="1"/>
</dbReference>
<dbReference type="PANTHER" id="PTHR43331">
    <property type="entry name" value="HOMOSERINE DEHYDROGENASE"/>
    <property type="match status" value="1"/>
</dbReference>
<sequence length="341" mass="35817">MTTERNIAIAVTGFGSIGRRITEMLLDRREAYRQRYGIEARIVGVCGSSAGLVDPSGLEPERLYARESFVAGLTGEAFLGGVKADVLVEASPSDYVTGGPALHYLRGALGRGMHAIAVSKGALVVDLRGLLRLAGAHGGSLRMSAAAASGLPTVDFLQHSLAGCRVLSFEAVLTGTANLVLEEMMNGLPFADALALAQDRGIAEPDPSFDVEGWDTAAKLVIIANAALGADLRLDALPREGIGRIGPDDVARWRAEGRSPRLVGFLEYDGESPADDDGFRAGVELRTYGQDHPFAHLRGSMKGFSAVTDEMGVLTVVGGASDPRATAAAALKDFEHILAEC</sequence>
<evidence type="ECO:0000313" key="21">
    <source>
        <dbReference type="EMBL" id="KHL01409.1"/>
    </source>
</evidence>
<dbReference type="RefSeq" id="WP_043125801.1">
    <property type="nucleotide sequence ID" value="NZ_JTDL01000141.1"/>
</dbReference>
<evidence type="ECO:0000256" key="16">
    <source>
        <dbReference type="PIRSR" id="PIRSR036497-2"/>
    </source>
</evidence>
<comment type="catalytic activity">
    <reaction evidence="13">
        <text>L-homoserine + NADP(+) = L-aspartate 4-semialdehyde + NADPH + H(+)</text>
        <dbReference type="Rhea" id="RHEA:15761"/>
        <dbReference type="ChEBI" id="CHEBI:15378"/>
        <dbReference type="ChEBI" id="CHEBI:57476"/>
        <dbReference type="ChEBI" id="CHEBI:57783"/>
        <dbReference type="ChEBI" id="CHEBI:58349"/>
        <dbReference type="ChEBI" id="CHEBI:537519"/>
        <dbReference type="EC" id="1.1.1.3"/>
    </reaction>
    <physiologicalReaction direction="right-to-left" evidence="13">
        <dbReference type="Rhea" id="RHEA:15763"/>
    </physiologicalReaction>
</comment>
<evidence type="ECO:0000256" key="17">
    <source>
        <dbReference type="RuleBase" id="RU000579"/>
    </source>
</evidence>
<comment type="cofactor">
    <cofactor evidence="1">
        <name>a metal cation</name>
        <dbReference type="ChEBI" id="CHEBI:25213"/>
    </cofactor>
</comment>
<keyword evidence="7 17" id="KW-0028">Amino-acid biosynthesis</keyword>
<feature type="binding site" evidence="16">
    <location>
        <position position="120"/>
    </location>
    <ligand>
        <name>NADPH</name>
        <dbReference type="ChEBI" id="CHEBI:57783"/>
    </ligand>
</feature>
<comment type="similarity">
    <text evidence="4 18">Belongs to the homoserine dehydrogenase family.</text>
</comment>
<comment type="pathway">
    <text evidence="3 17">Amino-acid biosynthesis; L-methionine biosynthesis via de novo pathway; L-homoserine from L-aspartate: step 3/3.</text>
</comment>
<evidence type="ECO:0000256" key="5">
    <source>
        <dbReference type="ARBA" id="ARBA00013213"/>
    </source>
</evidence>
<evidence type="ECO:0000256" key="7">
    <source>
        <dbReference type="ARBA" id="ARBA00022605"/>
    </source>
</evidence>
<organism evidence="21 22">
    <name type="scientific">Sinomonas humi</name>
    <dbReference type="NCBI Taxonomy" id="1338436"/>
    <lineage>
        <taxon>Bacteria</taxon>
        <taxon>Bacillati</taxon>
        <taxon>Actinomycetota</taxon>
        <taxon>Actinomycetes</taxon>
        <taxon>Micrococcales</taxon>
        <taxon>Micrococcaceae</taxon>
        <taxon>Sinomonas</taxon>
    </lineage>
</organism>
<dbReference type="InterPro" id="IPR022697">
    <property type="entry name" value="HDH_short"/>
</dbReference>
<dbReference type="InterPro" id="IPR005106">
    <property type="entry name" value="Asp/hSer_DH_NAD-bd"/>
</dbReference>
<evidence type="ECO:0000256" key="10">
    <source>
        <dbReference type="ARBA" id="ARBA00023053"/>
    </source>
</evidence>
<evidence type="ECO:0000256" key="11">
    <source>
        <dbReference type="ARBA" id="ARBA00023167"/>
    </source>
</evidence>
<accession>A0A0B2ACY4</accession>
<keyword evidence="11 17" id="KW-0486">Methionine biosynthesis</keyword>